<dbReference type="AlphaFoldDB" id="A0A518B5Z8"/>
<feature type="region of interest" description="Disordered" evidence="1">
    <location>
        <begin position="41"/>
        <end position="66"/>
    </location>
</feature>
<dbReference type="EMBL" id="CP036279">
    <property type="protein sequence ID" value="QDU62397.1"/>
    <property type="molecule type" value="Genomic_DNA"/>
</dbReference>
<evidence type="ECO:0000313" key="2">
    <source>
        <dbReference type="EMBL" id="QDU62397.1"/>
    </source>
</evidence>
<keyword evidence="3" id="KW-1185">Reference proteome</keyword>
<accession>A0A518B5Z8</accession>
<evidence type="ECO:0000256" key="1">
    <source>
        <dbReference type="SAM" id="MobiDB-lite"/>
    </source>
</evidence>
<reference evidence="2 3" key="1">
    <citation type="submission" date="2019-02" db="EMBL/GenBank/DDBJ databases">
        <title>Deep-cultivation of Planctomycetes and their phenomic and genomic characterization uncovers novel biology.</title>
        <authorList>
            <person name="Wiegand S."/>
            <person name="Jogler M."/>
            <person name="Boedeker C."/>
            <person name="Pinto D."/>
            <person name="Vollmers J."/>
            <person name="Rivas-Marin E."/>
            <person name="Kohn T."/>
            <person name="Peeters S.H."/>
            <person name="Heuer A."/>
            <person name="Rast P."/>
            <person name="Oberbeckmann S."/>
            <person name="Bunk B."/>
            <person name="Jeske O."/>
            <person name="Meyerdierks A."/>
            <person name="Storesund J.E."/>
            <person name="Kallscheuer N."/>
            <person name="Luecker S."/>
            <person name="Lage O.M."/>
            <person name="Pohl T."/>
            <person name="Merkel B.J."/>
            <person name="Hornburger P."/>
            <person name="Mueller R.-W."/>
            <person name="Bruemmer F."/>
            <person name="Labrenz M."/>
            <person name="Spormann A.M."/>
            <person name="Op den Camp H."/>
            <person name="Overmann J."/>
            <person name="Amann R."/>
            <person name="Jetten M.S.M."/>
            <person name="Mascher T."/>
            <person name="Medema M.H."/>
            <person name="Devos D.P."/>
            <person name="Kaster A.-K."/>
            <person name="Ovreas L."/>
            <person name="Rohde M."/>
            <person name="Galperin M.Y."/>
            <person name="Jogler C."/>
        </authorList>
    </citation>
    <scope>NUCLEOTIDE SEQUENCE [LARGE SCALE GENOMIC DNA]</scope>
    <source>
        <strain evidence="2 3">Pan216</strain>
    </source>
</reference>
<gene>
    <name evidence="2" type="ORF">Pan216_32640</name>
</gene>
<dbReference type="KEGG" id="knv:Pan216_32640"/>
<evidence type="ECO:0000313" key="3">
    <source>
        <dbReference type="Proteomes" id="UP000317093"/>
    </source>
</evidence>
<proteinExistence type="predicted"/>
<name>A0A518B5Z8_9BACT</name>
<protein>
    <submittedName>
        <fullName evidence="2">Uncharacterized protein</fullName>
    </submittedName>
</protein>
<sequence>MLGSLARKGVVDRWLLTSKQALHALNRDHFLKWQCRGCQRMGRRRHRSGSWSRRQQRRRRLNRQQR</sequence>
<organism evidence="2 3">
    <name type="scientific">Kolteria novifilia</name>
    <dbReference type="NCBI Taxonomy" id="2527975"/>
    <lineage>
        <taxon>Bacteria</taxon>
        <taxon>Pseudomonadati</taxon>
        <taxon>Planctomycetota</taxon>
        <taxon>Planctomycetia</taxon>
        <taxon>Kolteriales</taxon>
        <taxon>Kolteriaceae</taxon>
        <taxon>Kolteria</taxon>
    </lineage>
</organism>
<dbReference type="Proteomes" id="UP000317093">
    <property type="component" value="Chromosome"/>
</dbReference>